<dbReference type="AlphaFoldDB" id="A0A0K2VHM2"/>
<sequence>MASKNYESNRKKLNFSQNLLTSRLEPTLYFSIVPFLFCIFFNVYFD</sequence>
<keyword evidence="1" id="KW-1133">Transmembrane helix</keyword>
<name>A0A0K2VHM2_LEPSM</name>
<accession>A0A0K2VHM2</accession>
<protein>
    <submittedName>
        <fullName evidence="2">Uncharacterized protein</fullName>
    </submittedName>
</protein>
<feature type="transmembrane region" description="Helical" evidence="1">
    <location>
        <begin position="28"/>
        <end position="45"/>
    </location>
</feature>
<evidence type="ECO:0000313" key="2">
    <source>
        <dbReference type="EMBL" id="CDW49737.1"/>
    </source>
</evidence>
<proteinExistence type="predicted"/>
<reference evidence="2" key="1">
    <citation type="submission" date="2014-05" db="EMBL/GenBank/DDBJ databases">
        <authorList>
            <person name="Chronopoulou M."/>
        </authorList>
    </citation>
    <scope>NUCLEOTIDE SEQUENCE</scope>
    <source>
        <tissue evidence="2">Whole organism</tissue>
    </source>
</reference>
<evidence type="ECO:0000256" key="1">
    <source>
        <dbReference type="SAM" id="Phobius"/>
    </source>
</evidence>
<keyword evidence="1" id="KW-0472">Membrane</keyword>
<keyword evidence="1" id="KW-0812">Transmembrane</keyword>
<dbReference type="EMBL" id="HACA01032376">
    <property type="protein sequence ID" value="CDW49737.1"/>
    <property type="molecule type" value="Transcribed_RNA"/>
</dbReference>
<organism evidence="2">
    <name type="scientific">Lepeophtheirus salmonis</name>
    <name type="common">Salmon louse</name>
    <name type="synonym">Caligus salmonis</name>
    <dbReference type="NCBI Taxonomy" id="72036"/>
    <lineage>
        <taxon>Eukaryota</taxon>
        <taxon>Metazoa</taxon>
        <taxon>Ecdysozoa</taxon>
        <taxon>Arthropoda</taxon>
        <taxon>Crustacea</taxon>
        <taxon>Multicrustacea</taxon>
        <taxon>Hexanauplia</taxon>
        <taxon>Copepoda</taxon>
        <taxon>Siphonostomatoida</taxon>
        <taxon>Caligidae</taxon>
        <taxon>Lepeophtheirus</taxon>
    </lineage>
</organism>